<sequence length="881" mass="100815">MATMKGAVSKSFMKTPKDAFLAYQRDSKEILEVLQGTKDVYEQIQQILSSSSQMNLIKSEVTLLDDEDQQRIETVSQTPQLVVVGQTNSGKSSLINELLGGTVVAMSQVPCTARVVKIKYGESNKVRIRSKDGKILEERAMKSKVIPNDIMELKEEKRRDPEIINSWVEAEINNDFLKSGIEIIDSPGLQESEILNEIVFEAVDNQKSFLMYVVDGRNQFTDQDLLDITRLYHTTTGIRRNMLFVVTKVDGDTKTDGDNRDKVQERKRRVYDRLVDEGFLTNGPMEKCDIFHGISCWRVKSYRRGKCKNRDTFVDDFHHFQKCVYEFVENSLNAEIKNSCNILIASHCRCIDYFIMKATEVKDPEHRENILKECKAIEDDVFQKAMSKLKARKKFLQREIRNVIETETGNIVACIREYTLLDTDVEKNMQTRHTSDAQLYSKKIKQLVTEKVSIALRKRIADSFKEEDDSIIQLSKVVKDLENQKQDSEVAAIIKQCTMGSYRVETAFSICRNPLLSRLKIWLTKSSTCDDIKDDVITADWKEARVLKTLSMIDAKFVAKELISESKAHLQKSKKQFHKAIDQLRNLMKMDTTITNNERMNIRELAPSVADLELRLLSIISMQEFGVPELADEIGHGSQGTVFDCGKMGPYGVTCVTKRVKPNHRETVAMEVHYTRCVHQHQRILPLLATIIEGEEVYLVTPKMKCSLNIALPNYPYLKDRLQFALQISEGLEFLHRRGIVHRDIKAANILLDENDKVKVADLGCCKAEGFINDTVIGTPLAMAPEVGLRTVYDKMVDVYAFGILLWFICNGTDTLPEAYRPYQSTLPPISVRPDRLDKFDKHCWELMDKCWRKDAATRPSFLEITKELKSILNNVDSEAN</sequence>
<dbReference type="Gene3D" id="3.40.50.300">
    <property type="entry name" value="P-loop containing nucleotide triphosphate hydrolases"/>
    <property type="match status" value="1"/>
</dbReference>
<keyword evidence="6" id="KW-0418">Kinase</keyword>
<evidence type="ECO:0000256" key="2">
    <source>
        <dbReference type="ARBA" id="ARBA00013203"/>
    </source>
</evidence>
<evidence type="ECO:0000256" key="4">
    <source>
        <dbReference type="ARBA" id="ARBA00022527"/>
    </source>
</evidence>
<dbReference type="Pfam" id="PF00350">
    <property type="entry name" value="Dynamin_N"/>
    <property type="match status" value="1"/>
</dbReference>
<dbReference type="InterPro" id="IPR011009">
    <property type="entry name" value="Kinase-like_dom_sf"/>
</dbReference>
<dbReference type="Proteomes" id="UP000694865">
    <property type="component" value="Unplaced"/>
</dbReference>
<comment type="catalytic activity">
    <reaction evidence="11">
        <text>L-seryl-[protein] + ATP = O-phospho-L-seryl-[protein] + ADP + H(+)</text>
        <dbReference type="Rhea" id="RHEA:17989"/>
        <dbReference type="Rhea" id="RHEA-COMP:9863"/>
        <dbReference type="Rhea" id="RHEA-COMP:11604"/>
        <dbReference type="ChEBI" id="CHEBI:15378"/>
        <dbReference type="ChEBI" id="CHEBI:29999"/>
        <dbReference type="ChEBI" id="CHEBI:30616"/>
        <dbReference type="ChEBI" id="CHEBI:83421"/>
        <dbReference type="ChEBI" id="CHEBI:456216"/>
        <dbReference type="EC" id="2.7.12.1"/>
    </reaction>
</comment>
<dbReference type="PANTHER" id="PTHR46392">
    <property type="entry name" value="DUAL SERINE/THREONINE AND TYROSINE PROTEIN KINASE"/>
    <property type="match status" value="1"/>
</dbReference>
<keyword evidence="3" id="KW-0963">Cytoplasm</keyword>
<dbReference type="Gene3D" id="1.10.510.10">
    <property type="entry name" value="Transferase(Phosphotransferase) domain 1"/>
    <property type="match status" value="1"/>
</dbReference>
<dbReference type="InterPro" id="IPR051302">
    <property type="entry name" value="Dual_SerThr-Tyr_Kinase"/>
</dbReference>
<evidence type="ECO:0000256" key="10">
    <source>
        <dbReference type="ARBA" id="ARBA00042638"/>
    </source>
</evidence>
<organism evidence="15 16">
    <name type="scientific">Saccoglossus kowalevskii</name>
    <name type="common">Acorn worm</name>
    <dbReference type="NCBI Taxonomy" id="10224"/>
    <lineage>
        <taxon>Eukaryota</taxon>
        <taxon>Metazoa</taxon>
        <taxon>Hemichordata</taxon>
        <taxon>Enteropneusta</taxon>
        <taxon>Harrimaniidae</taxon>
        <taxon>Saccoglossus</taxon>
    </lineage>
</organism>
<dbReference type="PROSITE" id="PS50011">
    <property type="entry name" value="PROTEIN_KINASE_DOM"/>
    <property type="match status" value="1"/>
</dbReference>
<dbReference type="Pfam" id="PF00069">
    <property type="entry name" value="Pkinase"/>
    <property type="match status" value="1"/>
</dbReference>
<evidence type="ECO:0000256" key="7">
    <source>
        <dbReference type="ARBA" id="ARBA00023137"/>
    </source>
</evidence>
<keyword evidence="5" id="KW-0808">Transferase</keyword>
<dbReference type="InterPro" id="IPR008271">
    <property type="entry name" value="Ser/Thr_kinase_AS"/>
</dbReference>
<evidence type="ECO:0000256" key="12">
    <source>
        <dbReference type="ARBA" id="ARBA00049308"/>
    </source>
</evidence>
<dbReference type="InterPro" id="IPR000719">
    <property type="entry name" value="Prot_kinase_dom"/>
</dbReference>
<accession>A0ABM0GX82</accession>
<comment type="catalytic activity">
    <reaction evidence="12">
        <text>L-threonyl-[protein] + ATP = O-phospho-L-threonyl-[protein] + ADP + H(+)</text>
        <dbReference type="Rhea" id="RHEA:46608"/>
        <dbReference type="Rhea" id="RHEA-COMP:11060"/>
        <dbReference type="Rhea" id="RHEA-COMP:11605"/>
        <dbReference type="ChEBI" id="CHEBI:15378"/>
        <dbReference type="ChEBI" id="CHEBI:30013"/>
        <dbReference type="ChEBI" id="CHEBI:30616"/>
        <dbReference type="ChEBI" id="CHEBI:61977"/>
        <dbReference type="ChEBI" id="CHEBI:456216"/>
        <dbReference type="EC" id="2.7.12.1"/>
    </reaction>
</comment>
<dbReference type="PROSITE" id="PS00108">
    <property type="entry name" value="PROTEIN_KINASE_ST"/>
    <property type="match status" value="1"/>
</dbReference>
<evidence type="ECO:0000259" key="14">
    <source>
        <dbReference type="PROSITE" id="PS50011"/>
    </source>
</evidence>
<evidence type="ECO:0000256" key="9">
    <source>
        <dbReference type="ARBA" id="ARBA00041268"/>
    </source>
</evidence>
<protein>
    <recommendedName>
        <fullName evidence="8">Dual serine/threonine and tyrosine protein kinase</fullName>
        <ecNumber evidence="2">2.7.12.1</ecNumber>
    </recommendedName>
    <alternativeName>
        <fullName evidence="10">Dusty protein kinase</fullName>
    </alternativeName>
    <alternativeName>
        <fullName evidence="9">Receptor-interacting serine/threonine-protein kinase 5</fullName>
    </alternativeName>
</protein>
<evidence type="ECO:0000256" key="6">
    <source>
        <dbReference type="ARBA" id="ARBA00022777"/>
    </source>
</evidence>
<dbReference type="SUPFAM" id="SSF56112">
    <property type="entry name" value="Protein kinase-like (PK-like)"/>
    <property type="match status" value="1"/>
</dbReference>
<dbReference type="EC" id="2.7.12.1" evidence="2"/>
<comment type="catalytic activity">
    <reaction evidence="13">
        <text>L-tyrosyl-[protein] + ATP = O-phospho-L-tyrosyl-[protein] + ADP + H(+)</text>
        <dbReference type="Rhea" id="RHEA:10596"/>
        <dbReference type="Rhea" id="RHEA-COMP:10136"/>
        <dbReference type="Rhea" id="RHEA-COMP:20101"/>
        <dbReference type="ChEBI" id="CHEBI:15378"/>
        <dbReference type="ChEBI" id="CHEBI:30616"/>
        <dbReference type="ChEBI" id="CHEBI:46858"/>
        <dbReference type="ChEBI" id="CHEBI:61978"/>
        <dbReference type="ChEBI" id="CHEBI:456216"/>
        <dbReference type="EC" id="2.7.12.1"/>
    </reaction>
</comment>
<evidence type="ECO:0000256" key="5">
    <source>
        <dbReference type="ARBA" id="ARBA00022679"/>
    </source>
</evidence>
<evidence type="ECO:0000256" key="8">
    <source>
        <dbReference type="ARBA" id="ARBA00040421"/>
    </source>
</evidence>
<keyword evidence="7" id="KW-0829">Tyrosine-protein kinase</keyword>
<dbReference type="InterPro" id="IPR045063">
    <property type="entry name" value="Dynamin_N"/>
</dbReference>
<feature type="domain" description="Protein kinase" evidence="14">
    <location>
        <begin position="628"/>
        <end position="873"/>
    </location>
</feature>
<comment type="subcellular location">
    <subcellularLocation>
        <location evidence="1">Cytoplasm</location>
    </subcellularLocation>
</comment>
<dbReference type="InterPro" id="IPR027417">
    <property type="entry name" value="P-loop_NTPase"/>
</dbReference>
<evidence type="ECO:0000313" key="15">
    <source>
        <dbReference type="Proteomes" id="UP000694865"/>
    </source>
</evidence>
<evidence type="ECO:0000256" key="3">
    <source>
        <dbReference type="ARBA" id="ARBA00022490"/>
    </source>
</evidence>
<keyword evidence="15" id="KW-1185">Reference proteome</keyword>
<name>A0ABM0GX82_SACKO</name>
<dbReference type="SMART" id="SM00220">
    <property type="entry name" value="S_TKc"/>
    <property type="match status" value="1"/>
</dbReference>
<dbReference type="PANTHER" id="PTHR46392:SF1">
    <property type="entry name" value="DUAL SERINE_THREONINE AND TYROSINE PROTEIN KINASE"/>
    <property type="match status" value="1"/>
</dbReference>
<keyword evidence="4" id="KW-0723">Serine/threonine-protein kinase</keyword>
<proteinExistence type="predicted"/>
<dbReference type="RefSeq" id="XP_002739351.1">
    <property type="nucleotide sequence ID" value="XM_002739305.1"/>
</dbReference>
<dbReference type="SUPFAM" id="SSF52540">
    <property type="entry name" value="P-loop containing nucleoside triphosphate hydrolases"/>
    <property type="match status" value="1"/>
</dbReference>
<evidence type="ECO:0000256" key="11">
    <source>
        <dbReference type="ARBA" id="ARBA00049003"/>
    </source>
</evidence>
<evidence type="ECO:0000256" key="13">
    <source>
        <dbReference type="ARBA" id="ARBA00051680"/>
    </source>
</evidence>
<reference evidence="16" key="1">
    <citation type="submission" date="2025-08" db="UniProtKB">
        <authorList>
            <consortium name="RefSeq"/>
        </authorList>
    </citation>
    <scope>IDENTIFICATION</scope>
    <source>
        <tissue evidence="16">Testes</tissue>
    </source>
</reference>
<gene>
    <name evidence="16" type="primary">LOC100370774</name>
</gene>
<dbReference type="GeneID" id="100370774"/>
<evidence type="ECO:0000256" key="1">
    <source>
        <dbReference type="ARBA" id="ARBA00004496"/>
    </source>
</evidence>
<evidence type="ECO:0000313" key="16">
    <source>
        <dbReference type="RefSeq" id="XP_002739351.1"/>
    </source>
</evidence>